<evidence type="ECO:0000313" key="2">
    <source>
        <dbReference type="EMBL" id="KKI62683.1"/>
    </source>
</evidence>
<feature type="transmembrane region" description="Helical" evidence="1">
    <location>
        <begin position="90"/>
        <end position="112"/>
    </location>
</feature>
<dbReference type="Proteomes" id="UP000034455">
    <property type="component" value="Unassembled WGS sequence"/>
</dbReference>
<organism evidence="2 3">
    <name type="scientific">Staphylococcus cohnii subsp. cohnii</name>
    <dbReference type="NCBI Taxonomy" id="74704"/>
    <lineage>
        <taxon>Bacteria</taxon>
        <taxon>Bacillati</taxon>
        <taxon>Bacillota</taxon>
        <taxon>Bacilli</taxon>
        <taxon>Bacillales</taxon>
        <taxon>Staphylococcaceae</taxon>
        <taxon>Staphylococcus</taxon>
        <taxon>Staphylococcus cohnii species complex</taxon>
    </lineage>
</organism>
<protein>
    <submittedName>
        <fullName evidence="2">Uncharacterized protein</fullName>
    </submittedName>
</protein>
<dbReference type="AlphaFoldDB" id="A0A0M2NYB6"/>
<accession>A0A0M2NYB6</accession>
<evidence type="ECO:0000256" key="1">
    <source>
        <dbReference type="SAM" id="Phobius"/>
    </source>
</evidence>
<keyword evidence="1" id="KW-0812">Transmembrane</keyword>
<sequence>MDCLKCRFSAISFTEYSLRNSKFSILIRVGSLNALKVWDTTNKVSSSRPFLLPTILFSLISFMMAHLLLIIMVALNINMVIFIYTHILKMFSTIVNIFVMMSTTKFIFFLLLQLALKTIIDRLSYTGLQKGSSYKKFQMEKRCVYRNIRKVSNLDYTARCWFRYLIRTNRCN</sequence>
<comment type="caution">
    <text evidence="2">The sequence shown here is derived from an EMBL/GenBank/DDBJ whole genome shotgun (WGS) entry which is preliminary data.</text>
</comment>
<dbReference type="PATRIC" id="fig|74704.6.peg.2078"/>
<evidence type="ECO:0000313" key="3">
    <source>
        <dbReference type="Proteomes" id="UP000034455"/>
    </source>
</evidence>
<reference evidence="2 3" key="1">
    <citation type="submission" date="2015-03" db="EMBL/GenBank/DDBJ databases">
        <title>Genome Assembly of Staphylococcus cohnii subsp. cohnii strain G22B2.</title>
        <authorList>
            <person name="Nair G."/>
            <person name="Kaur G."/>
            <person name="Khatri I."/>
            <person name="Singh N.K."/>
            <person name="Sathyabama S."/>
            <person name="Maurya S.K."/>
            <person name="Subramanian S."/>
            <person name="Agrewala J.N."/>
            <person name="Mayilraj S."/>
        </authorList>
    </citation>
    <scope>NUCLEOTIDE SEQUENCE [LARGE SCALE GENOMIC DNA]</scope>
    <source>
        <strain evidence="2 3">G22B2</strain>
    </source>
</reference>
<feature type="transmembrane region" description="Helical" evidence="1">
    <location>
        <begin position="55"/>
        <end position="84"/>
    </location>
</feature>
<proteinExistence type="predicted"/>
<name>A0A0M2NYB6_STACC</name>
<keyword evidence="1" id="KW-0472">Membrane</keyword>
<gene>
    <name evidence="2" type="ORF">UF66_2021</name>
</gene>
<dbReference type="EMBL" id="LAKJ01000038">
    <property type="protein sequence ID" value="KKI62683.1"/>
    <property type="molecule type" value="Genomic_DNA"/>
</dbReference>
<keyword evidence="1" id="KW-1133">Transmembrane helix</keyword>